<dbReference type="InterPro" id="IPR000182">
    <property type="entry name" value="GNAT_dom"/>
</dbReference>
<evidence type="ECO:0000313" key="2">
    <source>
        <dbReference type="EMBL" id="KIL41167.1"/>
    </source>
</evidence>
<keyword evidence="3" id="KW-1185">Reference proteome</keyword>
<dbReference type="PROSITE" id="PS51186">
    <property type="entry name" value="GNAT"/>
    <property type="match status" value="1"/>
</dbReference>
<dbReference type="Pfam" id="PF00583">
    <property type="entry name" value="Acetyltransf_1"/>
    <property type="match status" value="1"/>
</dbReference>
<reference evidence="2 3" key="1">
    <citation type="submission" date="2014-12" db="EMBL/GenBank/DDBJ databases">
        <title>Draft genome sequence of Paenibacillus kamchatkensis strain B-2647.</title>
        <authorList>
            <person name="Karlyshev A.V."/>
            <person name="Kudryashova E.B."/>
        </authorList>
    </citation>
    <scope>NUCLEOTIDE SEQUENCE [LARGE SCALE GENOMIC DNA]</scope>
    <source>
        <strain evidence="2 3">VKM B-2647</strain>
    </source>
</reference>
<feature type="domain" description="N-acetyltransferase" evidence="1">
    <location>
        <begin position="22"/>
        <end position="194"/>
    </location>
</feature>
<dbReference type="InterPro" id="IPR016181">
    <property type="entry name" value="Acyl_CoA_acyltransferase"/>
</dbReference>
<dbReference type="InterPro" id="IPR024699">
    <property type="entry name" value="AcuA"/>
</dbReference>
<dbReference type="CDD" id="cd04301">
    <property type="entry name" value="NAT_SF"/>
    <property type="match status" value="1"/>
</dbReference>
<organism evidence="2 3">
    <name type="scientific">Gordoniibacillus kamchatkensis</name>
    <dbReference type="NCBI Taxonomy" id="1590651"/>
    <lineage>
        <taxon>Bacteria</taxon>
        <taxon>Bacillati</taxon>
        <taxon>Bacillota</taxon>
        <taxon>Bacilli</taxon>
        <taxon>Bacillales</taxon>
        <taxon>Paenibacillaceae</taxon>
        <taxon>Gordoniibacillus</taxon>
    </lineage>
</organism>
<protein>
    <submittedName>
        <fullName evidence="2">Acetoin utilization protein</fullName>
    </submittedName>
</protein>
<dbReference type="EMBL" id="JXAK01000012">
    <property type="protein sequence ID" value="KIL41167.1"/>
    <property type="molecule type" value="Genomic_DNA"/>
</dbReference>
<evidence type="ECO:0000259" key="1">
    <source>
        <dbReference type="PROSITE" id="PS51186"/>
    </source>
</evidence>
<dbReference type="RefSeq" id="WP_041047258.1">
    <property type="nucleotide sequence ID" value="NZ_JXAK01000012.1"/>
</dbReference>
<dbReference type="Proteomes" id="UP000031967">
    <property type="component" value="Unassembled WGS sequence"/>
</dbReference>
<gene>
    <name evidence="2" type="ORF">SD70_09055</name>
</gene>
<comment type="caution">
    <text evidence="2">The sequence shown here is derived from an EMBL/GenBank/DDBJ whole genome shotgun (WGS) entry which is preliminary data.</text>
</comment>
<name>A0ABR5AJR3_9BACL</name>
<evidence type="ECO:0000313" key="3">
    <source>
        <dbReference type="Proteomes" id="UP000031967"/>
    </source>
</evidence>
<accession>A0ABR5AJR3</accession>
<dbReference type="SUPFAM" id="SSF55729">
    <property type="entry name" value="Acyl-CoA N-acyltransferases (Nat)"/>
    <property type="match status" value="1"/>
</dbReference>
<dbReference type="PIRSF" id="PIRSF021278">
    <property type="entry name" value="AcuA"/>
    <property type="match status" value="1"/>
</dbReference>
<sequence>MEHWKKYHSLTLRPEAFSAGIVVEGPVEPDRLRSLVMHRTLDMFRKPKEQLEALIEIAGLPEGRIIIARDGDVIIGYVTFHYPDPIERWSEGNMPDLVECGAVEVADDFRSIGLGKAMLRLAYEDEQLENVITFATEYYWHWDLEKSGLSVWEYRAMMEKLMKSVDMVWFATDDPEICSHPANCLMVRIGKRVPLSSVEQFDRIRFQQRFMY</sequence>
<dbReference type="Gene3D" id="3.40.630.30">
    <property type="match status" value="1"/>
</dbReference>
<proteinExistence type="predicted"/>